<evidence type="ECO:0000259" key="9">
    <source>
        <dbReference type="SMART" id="SM00562"/>
    </source>
</evidence>
<evidence type="ECO:0000256" key="8">
    <source>
        <dbReference type="RuleBase" id="RU004011"/>
    </source>
</evidence>
<dbReference type="GO" id="GO:0004550">
    <property type="term" value="F:nucleoside diphosphate kinase activity"/>
    <property type="evidence" value="ECO:0007669"/>
    <property type="project" value="UniProtKB-EC"/>
</dbReference>
<gene>
    <name evidence="10" type="primary">NDK</name>
    <name evidence="10" type="ORF">LOC62_06G008354</name>
</gene>
<keyword evidence="6 10" id="KW-0418">Kinase</keyword>
<keyword evidence="11" id="KW-1185">Reference proteome</keyword>
<dbReference type="RefSeq" id="XP_062630863.1">
    <property type="nucleotide sequence ID" value="XM_062774879.1"/>
</dbReference>
<dbReference type="GeneID" id="87811520"/>
<feature type="binding site" evidence="7">
    <location>
        <position position="127"/>
    </location>
    <ligand>
        <name>ATP</name>
        <dbReference type="ChEBI" id="CHEBI:30616"/>
    </ligand>
</feature>
<dbReference type="GO" id="GO:0006241">
    <property type="term" value="P:CTP biosynthetic process"/>
    <property type="evidence" value="ECO:0007669"/>
    <property type="project" value="InterPro"/>
</dbReference>
<feature type="active site" description="Pros-phosphohistidine intermediate" evidence="7">
    <location>
        <position position="186"/>
    </location>
</feature>
<evidence type="ECO:0000313" key="10">
    <source>
        <dbReference type="EMBL" id="WOO84837.1"/>
    </source>
</evidence>
<comment type="similarity">
    <text evidence="2 7 8">Belongs to the NDK family.</text>
</comment>
<dbReference type="FunFam" id="3.30.70.141:FF:000002">
    <property type="entry name" value="Nucleoside diphosphate kinase"/>
    <property type="match status" value="1"/>
</dbReference>
<dbReference type="GO" id="GO:0006183">
    <property type="term" value="P:GTP biosynthetic process"/>
    <property type="evidence" value="ECO:0007669"/>
    <property type="project" value="InterPro"/>
</dbReference>
<evidence type="ECO:0000256" key="3">
    <source>
        <dbReference type="ARBA" id="ARBA00012966"/>
    </source>
</evidence>
<dbReference type="InterPro" id="IPR001564">
    <property type="entry name" value="Nucleoside_diP_kinase"/>
</dbReference>
<dbReference type="InterPro" id="IPR034907">
    <property type="entry name" value="NDK-like_dom"/>
</dbReference>
<feature type="binding site" evidence="7">
    <location>
        <position position="183"/>
    </location>
    <ligand>
        <name>ATP</name>
        <dbReference type="ChEBI" id="CHEBI:30616"/>
    </ligand>
</feature>
<keyword evidence="5" id="KW-0808">Transferase</keyword>
<dbReference type="InterPro" id="IPR036850">
    <property type="entry name" value="NDK-like_dom_sf"/>
</dbReference>
<evidence type="ECO:0000256" key="4">
    <source>
        <dbReference type="ARBA" id="ARBA00017632"/>
    </source>
</evidence>
<dbReference type="CDD" id="cd04413">
    <property type="entry name" value="NDPk_I"/>
    <property type="match status" value="1"/>
</dbReference>
<dbReference type="GO" id="GO:0006228">
    <property type="term" value="P:UTP biosynthetic process"/>
    <property type="evidence" value="ECO:0007669"/>
    <property type="project" value="InterPro"/>
</dbReference>
<protein>
    <recommendedName>
        <fullName evidence="4">Nucleoside diphosphate kinase</fullName>
        <ecNumber evidence="3">2.7.4.6</ecNumber>
    </recommendedName>
</protein>
<feature type="binding site" evidence="7">
    <location>
        <position position="156"/>
    </location>
    <ligand>
        <name>ATP</name>
        <dbReference type="ChEBI" id="CHEBI:30616"/>
    </ligand>
</feature>
<dbReference type="EC" id="2.7.4.6" evidence="3"/>
<comment type="cofactor">
    <cofactor evidence="1">
        <name>Mg(2+)</name>
        <dbReference type="ChEBI" id="CHEBI:18420"/>
    </cofactor>
</comment>
<dbReference type="PROSITE" id="PS51374">
    <property type="entry name" value="NDPK_LIKE"/>
    <property type="match status" value="1"/>
</dbReference>
<dbReference type="HAMAP" id="MF_00451">
    <property type="entry name" value="NDP_kinase"/>
    <property type="match status" value="1"/>
</dbReference>
<dbReference type="SMART" id="SM00562">
    <property type="entry name" value="NDK"/>
    <property type="match status" value="1"/>
</dbReference>
<dbReference type="EMBL" id="CP086719">
    <property type="protein sequence ID" value="WOO84837.1"/>
    <property type="molecule type" value="Genomic_DNA"/>
</dbReference>
<dbReference type="Gene3D" id="3.30.70.141">
    <property type="entry name" value="Nucleoside diphosphate kinase-like domain"/>
    <property type="match status" value="1"/>
</dbReference>
<feature type="binding site" evidence="7">
    <location>
        <position position="79"/>
    </location>
    <ligand>
        <name>ATP</name>
        <dbReference type="ChEBI" id="CHEBI:30616"/>
    </ligand>
</feature>
<accession>A0AAF1BL94</accession>
<evidence type="ECO:0000256" key="6">
    <source>
        <dbReference type="ARBA" id="ARBA00022777"/>
    </source>
</evidence>
<reference evidence="10" key="1">
    <citation type="submission" date="2023-10" db="EMBL/GenBank/DDBJ databases">
        <authorList>
            <person name="Noh H."/>
        </authorList>
    </citation>
    <scope>NUCLEOTIDE SEQUENCE</scope>
    <source>
        <strain evidence="10">DUCC4014</strain>
    </source>
</reference>
<dbReference type="AlphaFoldDB" id="A0AAF1BL94"/>
<feature type="domain" description="Nucleoside diphosphate kinase-like" evidence="9">
    <location>
        <begin position="71"/>
        <end position="209"/>
    </location>
</feature>
<dbReference type="Proteomes" id="UP000827549">
    <property type="component" value="Chromosome 6"/>
</dbReference>
<evidence type="ECO:0000256" key="5">
    <source>
        <dbReference type="ARBA" id="ARBA00022679"/>
    </source>
</evidence>
<evidence type="ECO:0000256" key="2">
    <source>
        <dbReference type="ARBA" id="ARBA00008142"/>
    </source>
</evidence>
<evidence type="ECO:0000256" key="1">
    <source>
        <dbReference type="ARBA" id="ARBA00001946"/>
    </source>
</evidence>
<organism evidence="10 11">
    <name type="scientific">Vanrija pseudolonga</name>
    <dbReference type="NCBI Taxonomy" id="143232"/>
    <lineage>
        <taxon>Eukaryota</taxon>
        <taxon>Fungi</taxon>
        <taxon>Dikarya</taxon>
        <taxon>Basidiomycota</taxon>
        <taxon>Agaricomycotina</taxon>
        <taxon>Tremellomycetes</taxon>
        <taxon>Trichosporonales</taxon>
        <taxon>Trichosporonaceae</taxon>
        <taxon>Vanrija</taxon>
    </lineage>
</organism>
<dbReference type="SUPFAM" id="SSF54919">
    <property type="entry name" value="Nucleoside diphosphate kinase, NDK"/>
    <property type="match status" value="1"/>
</dbReference>
<dbReference type="PANTHER" id="PTHR11349">
    <property type="entry name" value="NUCLEOSIDE DIPHOSPHATE KINASE"/>
    <property type="match status" value="1"/>
</dbReference>
<dbReference type="NCBIfam" id="NF001908">
    <property type="entry name" value="PRK00668.1"/>
    <property type="match status" value="1"/>
</dbReference>
<feature type="binding site" evidence="7">
    <location>
        <position position="162"/>
    </location>
    <ligand>
        <name>ATP</name>
        <dbReference type="ChEBI" id="CHEBI:30616"/>
    </ligand>
</feature>
<dbReference type="PRINTS" id="PR01243">
    <property type="entry name" value="NUCDPKINASE"/>
</dbReference>
<sequence>MFANSVRQGLRAASRQSVRAFASAAAPRAAPRAGFVVAGAAVAGLAAFYATDAAKLDAAKKTIAGTYKTDSERSFVMIKPDGVSRQLVGKIVSRFEERGYKLVAIKTVTPSEDLAKEHYSDLAARPFYPGLVKYITSGTPVVAMVWEGKDVIKQGRRIVGATNPLDADPGSVRGQYAVSVGRNLIHASDSFEAATKEIGLWFKQAELSDYEPVAWPWVMADN</sequence>
<evidence type="ECO:0000313" key="11">
    <source>
        <dbReference type="Proteomes" id="UP000827549"/>
    </source>
</evidence>
<feature type="binding site" evidence="7">
    <location>
        <position position="173"/>
    </location>
    <ligand>
        <name>ATP</name>
        <dbReference type="ChEBI" id="CHEBI:30616"/>
    </ligand>
</feature>
<proteinExistence type="inferred from homology"/>
<name>A0AAF1BL94_9TREE</name>
<dbReference type="Pfam" id="PF00334">
    <property type="entry name" value="NDK"/>
    <property type="match status" value="1"/>
</dbReference>
<evidence type="ECO:0000256" key="7">
    <source>
        <dbReference type="PROSITE-ProRule" id="PRU00706"/>
    </source>
</evidence>